<dbReference type="PROSITE" id="PS51864">
    <property type="entry name" value="ASTACIN"/>
    <property type="match status" value="1"/>
</dbReference>
<keyword evidence="10" id="KW-1185">Reference proteome</keyword>
<evidence type="ECO:0000256" key="6">
    <source>
        <dbReference type="ARBA" id="ARBA00023049"/>
    </source>
</evidence>
<evidence type="ECO:0000259" key="8">
    <source>
        <dbReference type="PROSITE" id="PS51864"/>
    </source>
</evidence>
<keyword evidence="2" id="KW-0645">Protease</keyword>
<name>A0A7R9MDQ7_9ACAR</name>
<dbReference type="AlphaFoldDB" id="A0A7R9MDQ7"/>
<sequence length="125" mass="14450">MDYEFNKIGRNESTDVELEYDYNSVMQYEGTAFSKNGRPTMSAKNNSIKLGSDFGFSELDIKRMNTYYGCFQNNSDNRETVRTNDHNFNCSKLKWISFDSTVSQNILVENKHREVMGELLILGDS</sequence>
<dbReference type="OrthoDB" id="291007at2759"/>
<dbReference type="InterPro" id="IPR024079">
    <property type="entry name" value="MetalloPept_cat_dom_sf"/>
</dbReference>
<evidence type="ECO:0000256" key="5">
    <source>
        <dbReference type="ARBA" id="ARBA00022833"/>
    </source>
</evidence>
<protein>
    <recommendedName>
        <fullName evidence="8">Peptidase M12A domain-containing protein</fullName>
    </recommendedName>
</protein>
<dbReference type="EMBL" id="CAJPVJ010014403">
    <property type="protein sequence ID" value="CAG2175341.1"/>
    <property type="molecule type" value="Genomic_DNA"/>
</dbReference>
<evidence type="ECO:0000256" key="1">
    <source>
        <dbReference type="ARBA" id="ARBA00001947"/>
    </source>
</evidence>
<dbReference type="GO" id="GO:0046872">
    <property type="term" value="F:metal ion binding"/>
    <property type="evidence" value="ECO:0007669"/>
    <property type="project" value="UniProtKB-KW"/>
</dbReference>
<evidence type="ECO:0000313" key="10">
    <source>
        <dbReference type="Proteomes" id="UP000728032"/>
    </source>
</evidence>
<gene>
    <name evidence="9" type="ORF">ONB1V03_LOCUS14779</name>
</gene>
<dbReference type="SUPFAM" id="SSF55486">
    <property type="entry name" value="Metalloproteases ('zincins'), catalytic domain"/>
    <property type="match status" value="1"/>
</dbReference>
<evidence type="ECO:0000256" key="7">
    <source>
        <dbReference type="PROSITE-ProRule" id="PRU01211"/>
    </source>
</evidence>
<dbReference type="GO" id="GO:0006508">
    <property type="term" value="P:proteolysis"/>
    <property type="evidence" value="ECO:0007669"/>
    <property type="project" value="UniProtKB-KW"/>
</dbReference>
<evidence type="ECO:0000256" key="2">
    <source>
        <dbReference type="ARBA" id="ARBA00022670"/>
    </source>
</evidence>
<evidence type="ECO:0000256" key="4">
    <source>
        <dbReference type="ARBA" id="ARBA00022801"/>
    </source>
</evidence>
<dbReference type="EMBL" id="OC929228">
    <property type="protein sequence ID" value="CAD7658155.1"/>
    <property type="molecule type" value="Genomic_DNA"/>
</dbReference>
<keyword evidence="5" id="KW-0862">Zinc</keyword>
<dbReference type="PANTHER" id="PTHR10127">
    <property type="entry name" value="DISCOIDIN, CUB, EGF, LAMININ , AND ZINC METALLOPROTEASE DOMAIN CONTAINING"/>
    <property type="match status" value="1"/>
</dbReference>
<comment type="caution">
    <text evidence="7">Lacks conserved residue(s) required for the propagation of feature annotation.</text>
</comment>
<keyword evidence="4" id="KW-0378">Hydrolase</keyword>
<accession>A0A7R9MDQ7</accession>
<keyword evidence="6" id="KW-0482">Metalloprotease</keyword>
<comment type="cofactor">
    <cofactor evidence="1">
        <name>Zn(2+)</name>
        <dbReference type="ChEBI" id="CHEBI:29105"/>
    </cofactor>
</comment>
<evidence type="ECO:0000256" key="3">
    <source>
        <dbReference type="ARBA" id="ARBA00022723"/>
    </source>
</evidence>
<dbReference type="Gene3D" id="3.40.390.10">
    <property type="entry name" value="Collagenase (Catalytic Domain)"/>
    <property type="match status" value="1"/>
</dbReference>
<evidence type="ECO:0000313" key="9">
    <source>
        <dbReference type="EMBL" id="CAD7658155.1"/>
    </source>
</evidence>
<dbReference type="Proteomes" id="UP000728032">
    <property type="component" value="Unassembled WGS sequence"/>
</dbReference>
<proteinExistence type="predicted"/>
<dbReference type="InterPro" id="IPR001506">
    <property type="entry name" value="Peptidase_M12A"/>
</dbReference>
<feature type="domain" description="Peptidase M12A" evidence="8">
    <location>
        <begin position="1"/>
        <end position="71"/>
    </location>
</feature>
<organism evidence="9">
    <name type="scientific">Oppiella nova</name>
    <dbReference type="NCBI Taxonomy" id="334625"/>
    <lineage>
        <taxon>Eukaryota</taxon>
        <taxon>Metazoa</taxon>
        <taxon>Ecdysozoa</taxon>
        <taxon>Arthropoda</taxon>
        <taxon>Chelicerata</taxon>
        <taxon>Arachnida</taxon>
        <taxon>Acari</taxon>
        <taxon>Acariformes</taxon>
        <taxon>Sarcoptiformes</taxon>
        <taxon>Oribatida</taxon>
        <taxon>Brachypylina</taxon>
        <taxon>Oppioidea</taxon>
        <taxon>Oppiidae</taxon>
        <taxon>Oppiella</taxon>
    </lineage>
</organism>
<dbReference type="Pfam" id="PF01400">
    <property type="entry name" value="Astacin"/>
    <property type="match status" value="1"/>
</dbReference>
<reference evidence="9" key="1">
    <citation type="submission" date="2020-11" db="EMBL/GenBank/DDBJ databases">
        <authorList>
            <person name="Tran Van P."/>
        </authorList>
    </citation>
    <scope>NUCLEOTIDE SEQUENCE</scope>
</reference>
<dbReference type="PANTHER" id="PTHR10127:SF780">
    <property type="entry name" value="METALLOENDOPEPTIDASE"/>
    <property type="match status" value="1"/>
</dbReference>
<dbReference type="GO" id="GO:0004222">
    <property type="term" value="F:metalloendopeptidase activity"/>
    <property type="evidence" value="ECO:0007669"/>
    <property type="project" value="InterPro"/>
</dbReference>
<keyword evidence="3" id="KW-0479">Metal-binding</keyword>